<evidence type="ECO:0000256" key="3">
    <source>
        <dbReference type="ARBA" id="ARBA00022538"/>
    </source>
</evidence>
<feature type="transmembrane region" description="Helical" evidence="12">
    <location>
        <begin position="217"/>
        <end position="239"/>
    </location>
</feature>
<keyword evidence="3" id="KW-0633">Potassium transport</keyword>
<gene>
    <name evidence="14" type="ORF">BSZ32_13350</name>
</gene>
<evidence type="ECO:0000256" key="12">
    <source>
        <dbReference type="SAM" id="Phobius"/>
    </source>
</evidence>
<dbReference type="RefSeq" id="WP_105043876.1">
    <property type="nucleotide sequence ID" value="NZ_MQWA01000001.1"/>
</dbReference>
<evidence type="ECO:0000256" key="2">
    <source>
        <dbReference type="ARBA" id="ARBA00022448"/>
    </source>
</evidence>
<organism evidence="14 15">
    <name type="scientific">Rubritalea profundi</name>
    <dbReference type="NCBI Taxonomy" id="1658618"/>
    <lineage>
        <taxon>Bacteria</taxon>
        <taxon>Pseudomonadati</taxon>
        <taxon>Verrucomicrobiota</taxon>
        <taxon>Verrucomicrobiia</taxon>
        <taxon>Verrucomicrobiales</taxon>
        <taxon>Rubritaleaceae</taxon>
        <taxon>Rubritalea</taxon>
    </lineage>
</organism>
<dbReference type="Gene3D" id="1.20.120.350">
    <property type="entry name" value="Voltage-gated potassium channels. Chain C"/>
    <property type="match status" value="1"/>
</dbReference>
<dbReference type="InterPro" id="IPR027359">
    <property type="entry name" value="Volt_channel_dom_sf"/>
</dbReference>
<keyword evidence="15" id="KW-1185">Reference proteome</keyword>
<keyword evidence="5" id="KW-0631">Potassium channel</keyword>
<feature type="transmembrane region" description="Helical" evidence="12">
    <location>
        <begin position="60"/>
        <end position="82"/>
    </location>
</feature>
<evidence type="ECO:0000256" key="8">
    <source>
        <dbReference type="ARBA" id="ARBA00022989"/>
    </source>
</evidence>
<keyword evidence="10 12" id="KW-0472">Membrane</keyword>
<dbReference type="GO" id="GO:0005249">
    <property type="term" value="F:voltage-gated potassium channel activity"/>
    <property type="evidence" value="ECO:0007669"/>
    <property type="project" value="InterPro"/>
</dbReference>
<keyword evidence="7" id="KW-0630">Potassium</keyword>
<sequence>MDRDSATESVSLKRKVRTIIFEAETPAGKAFDVALLWCIVLSVLVVMLETVESVDTRYSGWLLFFEWFFTGIFTLEYVLRLWCSKRSSKYATSFFGIVDFLCCLPAYIVLFFGGSSAFGIVRALRLLRMFRVLKMVNHVHGADVILHGLARSRAKITVFFFAIVLFSTIAGTVMYFIEGGQPNTEFTSIPKSIYYAIVSISTVGYGDVVAQTELGQFVTTIMILAGYAVIAVPTGIVTSEMMKDQSSQMPDRSTDACPSCGVHGHLPDASYCRRCGSTMDEDE</sequence>
<dbReference type="SUPFAM" id="SSF81324">
    <property type="entry name" value="Voltage-gated potassium channels"/>
    <property type="match status" value="1"/>
</dbReference>
<dbReference type="OrthoDB" id="9810759at2"/>
<accession>A0A2S7U301</accession>
<dbReference type="InterPro" id="IPR005821">
    <property type="entry name" value="Ion_trans_dom"/>
</dbReference>
<keyword evidence="6" id="KW-0851">Voltage-gated channel</keyword>
<evidence type="ECO:0000256" key="10">
    <source>
        <dbReference type="ARBA" id="ARBA00023136"/>
    </source>
</evidence>
<dbReference type="GO" id="GO:0001508">
    <property type="term" value="P:action potential"/>
    <property type="evidence" value="ECO:0007669"/>
    <property type="project" value="TreeGrafter"/>
</dbReference>
<evidence type="ECO:0000256" key="5">
    <source>
        <dbReference type="ARBA" id="ARBA00022826"/>
    </source>
</evidence>
<feature type="transmembrane region" description="Helical" evidence="12">
    <location>
        <begin position="94"/>
        <end position="121"/>
    </location>
</feature>
<dbReference type="Proteomes" id="UP000239907">
    <property type="component" value="Unassembled WGS sequence"/>
</dbReference>
<protein>
    <submittedName>
        <fullName evidence="14">Ion transporter</fullName>
    </submittedName>
</protein>
<evidence type="ECO:0000256" key="11">
    <source>
        <dbReference type="ARBA" id="ARBA00023303"/>
    </source>
</evidence>
<evidence type="ECO:0000313" key="14">
    <source>
        <dbReference type="EMBL" id="PQJ29375.1"/>
    </source>
</evidence>
<dbReference type="PRINTS" id="PR00169">
    <property type="entry name" value="KCHANNEL"/>
</dbReference>
<keyword evidence="2" id="KW-0813">Transport</keyword>
<dbReference type="EMBL" id="MQWA01000001">
    <property type="protein sequence ID" value="PQJ29375.1"/>
    <property type="molecule type" value="Genomic_DNA"/>
</dbReference>
<dbReference type="PANTHER" id="PTHR11537">
    <property type="entry name" value="VOLTAGE-GATED POTASSIUM CHANNEL"/>
    <property type="match status" value="1"/>
</dbReference>
<keyword evidence="4 12" id="KW-0812">Transmembrane</keyword>
<feature type="transmembrane region" description="Helical" evidence="12">
    <location>
        <begin position="30"/>
        <end position="48"/>
    </location>
</feature>
<proteinExistence type="predicted"/>
<feature type="transmembrane region" description="Helical" evidence="12">
    <location>
        <begin position="156"/>
        <end position="177"/>
    </location>
</feature>
<dbReference type="Pfam" id="PF00520">
    <property type="entry name" value="Ion_trans"/>
    <property type="match status" value="1"/>
</dbReference>
<dbReference type="InterPro" id="IPR028325">
    <property type="entry name" value="VG_K_chnl"/>
</dbReference>
<dbReference type="PANTHER" id="PTHR11537:SF254">
    <property type="entry name" value="POTASSIUM VOLTAGE-GATED CHANNEL PROTEIN SHAB"/>
    <property type="match status" value="1"/>
</dbReference>
<evidence type="ECO:0000256" key="6">
    <source>
        <dbReference type="ARBA" id="ARBA00022882"/>
    </source>
</evidence>
<dbReference type="GO" id="GO:0008076">
    <property type="term" value="C:voltage-gated potassium channel complex"/>
    <property type="evidence" value="ECO:0007669"/>
    <property type="project" value="InterPro"/>
</dbReference>
<evidence type="ECO:0000256" key="7">
    <source>
        <dbReference type="ARBA" id="ARBA00022958"/>
    </source>
</evidence>
<dbReference type="Gene3D" id="1.10.287.70">
    <property type="match status" value="1"/>
</dbReference>
<keyword evidence="9" id="KW-0406">Ion transport</keyword>
<comment type="subcellular location">
    <subcellularLocation>
        <location evidence="1">Membrane</location>
        <topology evidence="1">Multi-pass membrane protein</topology>
    </subcellularLocation>
</comment>
<evidence type="ECO:0000313" key="15">
    <source>
        <dbReference type="Proteomes" id="UP000239907"/>
    </source>
</evidence>
<dbReference type="AlphaFoldDB" id="A0A2S7U301"/>
<evidence type="ECO:0000256" key="1">
    <source>
        <dbReference type="ARBA" id="ARBA00004141"/>
    </source>
</evidence>
<comment type="caution">
    <text evidence="14">The sequence shown here is derived from an EMBL/GenBank/DDBJ whole genome shotgun (WGS) entry which is preliminary data.</text>
</comment>
<keyword evidence="8 12" id="KW-1133">Transmembrane helix</keyword>
<reference evidence="14 15" key="1">
    <citation type="submission" date="2016-12" db="EMBL/GenBank/DDBJ databases">
        <title>Study of bacterial adaptation to deep sea.</title>
        <authorList>
            <person name="Song J."/>
            <person name="Yoshizawa S."/>
            <person name="Kogure K."/>
        </authorList>
    </citation>
    <scope>NUCLEOTIDE SEQUENCE [LARGE SCALE GENOMIC DNA]</scope>
    <source>
        <strain evidence="14 15">SAORIC-165</strain>
    </source>
</reference>
<evidence type="ECO:0000256" key="4">
    <source>
        <dbReference type="ARBA" id="ARBA00022692"/>
    </source>
</evidence>
<feature type="domain" description="Ion transport" evidence="13">
    <location>
        <begin position="29"/>
        <end position="247"/>
    </location>
</feature>
<evidence type="ECO:0000256" key="9">
    <source>
        <dbReference type="ARBA" id="ARBA00023065"/>
    </source>
</evidence>
<keyword evidence="11" id="KW-0407">Ion channel</keyword>
<evidence type="ECO:0000259" key="13">
    <source>
        <dbReference type="Pfam" id="PF00520"/>
    </source>
</evidence>
<name>A0A2S7U301_9BACT</name>